<keyword evidence="1" id="KW-0472">Membrane</keyword>
<reference evidence="2 3" key="1">
    <citation type="journal article" date="2013" name="ISME J.">
        <title>By their genes ye shall know them: genomic signatures of predatory bacteria.</title>
        <authorList>
            <person name="Pasternak Z."/>
            <person name="Pietrokovski S."/>
            <person name="Rotem O."/>
            <person name="Gophna U."/>
            <person name="Lurie-Weinberger M.N."/>
            <person name="Jurkevitch E."/>
        </authorList>
    </citation>
    <scope>NUCLEOTIDE SEQUENCE [LARGE SCALE GENOMIC DNA]</scope>
    <source>
        <strain evidence="2">EPB</strain>
    </source>
</reference>
<dbReference type="HOGENOM" id="CLU_1784642_0_0_5"/>
<sequence>MEQDQPAYTKPDHAAAMQDLQRDLAEIKTLREGFTALAKLERRRFECKTNGIVSLAVCGLAAAAGAAPFYSETVHARLTANDTKDGFLAVTGSVSLVFALCATALLYKAKTLRQNVDQAMPAYQANAQRHNVLHARIKAHTHQDF</sequence>
<keyword evidence="1" id="KW-1133">Transmembrane helix</keyword>
<dbReference type="OrthoDB" id="9831799at2"/>
<evidence type="ECO:0008006" key="4">
    <source>
        <dbReference type="Google" id="ProtNLM"/>
    </source>
</evidence>
<dbReference type="AlphaFoldDB" id="M4VUG1"/>
<dbReference type="EMBL" id="CP003538">
    <property type="protein sequence ID" value="AGH96849.1"/>
    <property type="molecule type" value="Genomic_DNA"/>
</dbReference>
<dbReference type="KEGG" id="man:A11S_11"/>
<feature type="transmembrane region" description="Helical" evidence="1">
    <location>
        <begin position="86"/>
        <end position="107"/>
    </location>
</feature>
<keyword evidence="1" id="KW-0812">Transmembrane</keyword>
<feature type="transmembrane region" description="Helical" evidence="1">
    <location>
        <begin position="52"/>
        <end position="71"/>
    </location>
</feature>
<dbReference type="RefSeq" id="WP_015466415.1">
    <property type="nucleotide sequence ID" value="NC_020812.1"/>
</dbReference>
<evidence type="ECO:0000256" key="1">
    <source>
        <dbReference type="SAM" id="Phobius"/>
    </source>
</evidence>
<name>M4VUG1_9BACT</name>
<protein>
    <recommendedName>
        <fullName evidence="4">Transmembrane protein</fullName>
    </recommendedName>
</protein>
<evidence type="ECO:0000313" key="3">
    <source>
        <dbReference type="Proteomes" id="UP000011932"/>
    </source>
</evidence>
<accession>M4VUG1</accession>
<organism evidence="2 3">
    <name type="scientific">Micavibrio aeruginosavorus EPB</name>
    <dbReference type="NCBI Taxonomy" id="349215"/>
    <lineage>
        <taxon>Bacteria</taxon>
        <taxon>Pseudomonadati</taxon>
        <taxon>Bdellovibrionota</taxon>
        <taxon>Bdellovibrionia</taxon>
        <taxon>Bdellovibrionales</taxon>
        <taxon>Pseudobdellovibrionaceae</taxon>
        <taxon>Micavibrio</taxon>
    </lineage>
</organism>
<evidence type="ECO:0000313" key="2">
    <source>
        <dbReference type="EMBL" id="AGH96849.1"/>
    </source>
</evidence>
<gene>
    <name evidence="2" type="ORF">A11S_11</name>
</gene>
<proteinExistence type="predicted"/>
<dbReference type="STRING" id="349215.A11S_11"/>
<dbReference type="Proteomes" id="UP000011932">
    <property type="component" value="Chromosome"/>
</dbReference>